<evidence type="ECO:0000313" key="3">
    <source>
        <dbReference type="EMBL" id="KAF5741277.1"/>
    </source>
</evidence>
<dbReference type="InterPro" id="IPR009060">
    <property type="entry name" value="UBA-like_sf"/>
</dbReference>
<organism evidence="3 4">
    <name type="scientific">Tripterygium wilfordii</name>
    <name type="common">Thunder God vine</name>
    <dbReference type="NCBI Taxonomy" id="458696"/>
    <lineage>
        <taxon>Eukaryota</taxon>
        <taxon>Viridiplantae</taxon>
        <taxon>Streptophyta</taxon>
        <taxon>Embryophyta</taxon>
        <taxon>Tracheophyta</taxon>
        <taxon>Spermatophyta</taxon>
        <taxon>Magnoliopsida</taxon>
        <taxon>eudicotyledons</taxon>
        <taxon>Gunneridae</taxon>
        <taxon>Pentapetalae</taxon>
        <taxon>rosids</taxon>
        <taxon>fabids</taxon>
        <taxon>Celastrales</taxon>
        <taxon>Celastraceae</taxon>
        <taxon>Tripterygium</taxon>
    </lineage>
</organism>
<dbReference type="CDD" id="cd10461">
    <property type="entry name" value="PUB_UBA_plant"/>
    <property type="match status" value="1"/>
</dbReference>
<reference evidence="3 4" key="1">
    <citation type="journal article" date="2020" name="Nat. Commun.">
        <title>Genome of Tripterygium wilfordii and identification of cytochrome P450 involved in triptolide biosynthesis.</title>
        <authorList>
            <person name="Tu L."/>
            <person name="Su P."/>
            <person name="Zhang Z."/>
            <person name="Gao L."/>
            <person name="Wang J."/>
            <person name="Hu T."/>
            <person name="Zhou J."/>
            <person name="Zhang Y."/>
            <person name="Zhao Y."/>
            <person name="Liu Y."/>
            <person name="Song Y."/>
            <person name="Tong Y."/>
            <person name="Lu Y."/>
            <person name="Yang J."/>
            <person name="Xu C."/>
            <person name="Jia M."/>
            <person name="Peters R.J."/>
            <person name="Huang L."/>
            <person name="Gao W."/>
        </authorList>
    </citation>
    <scope>NUCLEOTIDE SEQUENCE [LARGE SCALE GENOMIC DNA]</scope>
    <source>
        <strain evidence="4">cv. XIE 37</strain>
        <tissue evidence="3">Leaf</tissue>
    </source>
</reference>
<keyword evidence="4" id="KW-1185">Reference proteome</keyword>
<name>A0A7J7D4J6_TRIWF</name>
<dbReference type="Pfam" id="PF09409">
    <property type="entry name" value="PUB"/>
    <property type="match status" value="1"/>
</dbReference>
<dbReference type="SMART" id="SM00165">
    <property type="entry name" value="UBA"/>
    <property type="match status" value="1"/>
</dbReference>
<dbReference type="SUPFAM" id="SSF143503">
    <property type="entry name" value="PUG domain-like"/>
    <property type="match status" value="1"/>
</dbReference>
<dbReference type="SMART" id="SM00580">
    <property type="entry name" value="PUG"/>
    <property type="match status" value="1"/>
</dbReference>
<comment type="caution">
    <text evidence="3">The sequence shown here is derived from an EMBL/GenBank/DDBJ whole genome shotgun (WGS) entry which is preliminary data.</text>
</comment>
<dbReference type="OrthoDB" id="336240at2759"/>
<dbReference type="InterPro" id="IPR018997">
    <property type="entry name" value="PUB_domain"/>
</dbReference>
<dbReference type="PANTHER" id="PTHR46713">
    <property type="entry name" value="F13M7.16 PROTEIN"/>
    <property type="match status" value="1"/>
</dbReference>
<proteinExistence type="predicted"/>
<gene>
    <name evidence="3" type="ORF">HS088_TW10G00273</name>
</gene>
<dbReference type="SUPFAM" id="SSF46934">
    <property type="entry name" value="UBA-like"/>
    <property type="match status" value="1"/>
</dbReference>
<dbReference type="Gene3D" id="1.10.8.10">
    <property type="entry name" value="DNA helicase RuvA subunit, C-terminal domain"/>
    <property type="match status" value="1"/>
</dbReference>
<sequence length="329" mass="37876">MDIVEVDQKVVKQLEALGFSWTRALQALTNSGNSGLEDAVNWIIDHENDPDIDNMPSVAVNIDIESPERSDNTEEIKRRAQELRKKKEEEEKKSEREREKERIRASKALLEAKRIAEENETKRMLAWRRAEKEEERRAREKILQKLDADKLERRRRLGLSSESPAAIQASKLVQEKKVPAAIQSSNLVQEKKDSLHVNPANPLPVKAITKAEQMRQCLSSLRLNHKNDAARVRRAFQTLLLYVRNVAKNPDVEKFRKIRLGNPLFQDRVGNTRGGIEFLEVCGFERIEVEGGEFLYLPRDKVDMEVLNSAGFQLNSAMTNPFFGLFYKE</sequence>
<accession>A0A7J7D4J6</accession>
<evidence type="ECO:0000256" key="1">
    <source>
        <dbReference type="SAM" id="MobiDB-lite"/>
    </source>
</evidence>
<feature type="region of interest" description="Disordered" evidence="1">
    <location>
        <begin position="66"/>
        <end position="101"/>
    </location>
</feature>
<evidence type="ECO:0000259" key="2">
    <source>
        <dbReference type="PROSITE" id="PS50030"/>
    </source>
</evidence>
<dbReference type="InterPro" id="IPR015940">
    <property type="entry name" value="UBA"/>
</dbReference>
<dbReference type="EMBL" id="JAAARO010000010">
    <property type="protein sequence ID" value="KAF5741277.1"/>
    <property type="molecule type" value="Genomic_DNA"/>
</dbReference>
<dbReference type="PROSITE" id="PS50030">
    <property type="entry name" value="UBA"/>
    <property type="match status" value="1"/>
</dbReference>
<dbReference type="InterPro" id="IPR036339">
    <property type="entry name" value="PUB-like_dom_sf"/>
</dbReference>
<dbReference type="Pfam" id="PF22562">
    <property type="entry name" value="UBA_7"/>
    <property type="match status" value="1"/>
</dbReference>
<feature type="domain" description="UBA" evidence="2">
    <location>
        <begin position="5"/>
        <end position="46"/>
    </location>
</feature>
<dbReference type="Proteomes" id="UP000593562">
    <property type="component" value="Unassembled WGS sequence"/>
</dbReference>
<evidence type="ECO:0000313" key="4">
    <source>
        <dbReference type="Proteomes" id="UP000593562"/>
    </source>
</evidence>
<dbReference type="AlphaFoldDB" id="A0A7J7D4J6"/>
<protein>
    <submittedName>
        <fullName evidence="3">UBX domain-containing protein 4</fullName>
    </submittedName>
</protein>
<dbReference type="InParanoid" id="A0A7J7D4J6"/>
<dbReference type="Gene3D" id="1.20.58.2190">
    <property type="match status" value="1"/>
</dbReference>
<dbReference type="PANTHER" id="PTHR46713:SF4">
    <property type="entry name" value="UBIQUITIN-ASSOCIATED (UBA)_TS-N DOMAIN PROTEIN"/>
    <property type="match status" value="1"/>
</dbReference>